<keyword evidence="1" id="KW-0812">Transmembrane</keyword>
<evidence type="ECO:0008006" key="3">
    <source>
        <dbReference type="Google" id="ProtNLM"/>
    </source>
</evidence>
<keyword evidence="1" id="KW-0472">Membrane</keyword>
<evidence type="ECO:0000256" key="1">
    <source>
        <dbReference type="SAM" id="Phobius"/>
    </source>
</evidence>
<organism evidence="2">
    <name type="scientific">uncultured Alphaproteobacteria bacterium</name>
    <dbReference type="NCBI Taxonomy" id="91750"/>
    <lineage>
        <taxon>Bacteria</taxon>
        <taxon>Pseudomonadati</taxon>
        <taxon>Pseudomonadota</taxon>
        <taxon>Alphaproteobacteria</taxon>
        <taxon>environmental samples</taxon>
    </lineage>
</organism>
<proteinExistence type="predicted"/>
<feature type="transmembrane region" description="Helical" evidence="1">
    <location>
        <begin position="12"/>
        <end position="29"/>
    </location>
</feature>
<reference evidence="2" key="1">
    <citation type="submission" date="2016-04" db="EMBL/GenBank/DDBJ databases">
        <authorList>
            <person name="Evans L.H."/>
            <person name="Alamgir A."/>
            <person name="Owens N."/>
            <person name="Weber N.D."/>
            <person name="Virtaneva K."/>
            <person name="Barbian K."/>
            <person name="Babar A."/>
            <person name="Rosenke K."/>
        </authorList>
    </citation>
    <scope>NUCLEOTIDE SEQUENCE</scope>
    <source>
        <strain evidence="2">86</strain>
    </source>
</reference>
<keyword evidence="1" id="KW-1133">Transmembrane helix</keyword>
<name>A0A212KML4_9PROT</name>
<gene>
    <name evidence="2" type="ORF">KL86APRO_30316</name>
</gene>
<accession>A0A212KML4</accession>
<evidence type="ECO:0000313" key="2">
    <source>
        <dbReference type="EMBL" id="SBW12825.1"/>
    </source>
</evidence>
<sequence length="126" mass="13749">MNRLDRDYLAMWNVPFAVAGAAAVGYWLAQVFEYGEGMADLSRCERLELVVFTVLWGRLIGQGRRRGVTTLRVSRDLLAWLGLVAGAAFGGCRVFGAELSAAGLAVMLLLAALVAERLRIYEGKRG</sequence>
<feature type="transmembrane region" description="Helical" evidence="1">
    <location>
        <begin position="102"/>
        <end position="120"/>
    </location>
</feature>
<dbReference type="AlphaFoldDB" id="A0A212KML4"/>
<protein>
    <recommendedName>
        <fullName evidence="3">Transmembrane protein</fullName>
    </recommendedName>
</protein>
<dbReference type="EMBL" id="FLUO01000003">
    <property type="protein sequence ID" value="SBW12825.1"/>
    <property type="molecule type" value="Genomic_DNA"/>
</dbReference>